<comment type="similarity">
    <text evidence="6">Belongs to the ribose 1,5-bisphosphokinase family.</text>
</comment>
<reference evidence="8 9" key="1">
    <citation type="submission" date="2015-11" db="EMBL/GenBank/DDBJ databases">
        <authorList>
            <person name="Sahl J."/>
            <person name="Wagner D."/>
            <person name="Keim P."/>
        </authorList>
    </citation>
    <scope>NUCLEOTIDE SEQUENCE [LARGE SCALE GENOMIC DNA]</scope>
    <source>
        <strain evidence="8 9">BDU18</strain>
    </source>
</reference>
<evidence type="ECO:0000256" key="1">
    <source>
        <dbReference type="ARBA" id="ARBA00000373"/>
    </source>
</evidence>
<gene>
    <name evidence="6" type="primary">phnN</name>
    <name evidence="8" type="ORF">WS72_20345</name>
</gene>
<organism evidence="8 9">
    <name type="scientific">Burkholderia savannae</name>
    <dbReference type="NCBI Taxonomy" id="1637837"/>
    <lineage>
        <taxon>Bacteria</taxon>
        <taxon>Pseudomonadati</taxon>
        <taxon>Pseudomonadota</taxon>
        <taxon>Betaproteobacteria</taxon>
        <taxon>Burkholderiales</taxon>
        <taxon>Burkholderiaceae</taxon>
        <taxon>Burkholderia</taxon>
        <taxon>pseudomallei group</taxon>
    </lineage>
</organism>
<dbReference type="InterPro" id="IPR027417">
    <property type="entry name" value="P-loop_NTPase"/>
</dbReference>
<evidence type="ECO:0000256" key="4">
    <source>
        <dbReference type="ARBA" id="ARBA00022741"/>
    </source>
</evidence>
<dbReference type="RefSeq" id="WP_038745942.1">
    <property type="nucleotide sequence ID" value="NZ_LNJQ01000004.1"/>
</dbReference>
<evidence type="ECO:0000256" key="5">
    <source>
        <dbReference type="ARBA" id="ARBA00022840"/>
    </source>
</evidence>
<dbReference type="Proteomes" id="UP000070255">
    <property type="component" value="Unassembled WGS sequence"/>
</dbReference>
<dbReference type="InterPro" id="IPR012699">
    <property type="entry name" value="PhnN"/>
</dbReference>
<dbReference type="InterPro" id="IPR008145">
    <property type="entry name" value="GK/Ca_channel_bsu"/>
</dbReference>
<sequence>MNATQVSRPGALVYLTGASGSGKDSVLAWIAARLTARDRVRIARRYITRDSGATEASIALSDAEFARRAEDGRFAMHWRGHGLSYGVGIEIDAWIASGDAVIVNGSRAYLPHASARYAQLIAVELVVSTDILAARLLRRGREDAARIAARIERAQQAFAVPDGCTMIRIPNDTTIDAAASALFALARAGHAPDTAPRNAARTAGSTLLPVRV</sequence>
<dbReference type="NCBIfam" id="NF007485">
    <property type="entry name" value="PRK10078.1"/>
    <property type="match status" value="1"/>
</dbReference>
<dbReference type="EMBL" id="LNJQ01000004">
    <property type="protein sequence ID" value="KWZ37343.1"/>
    <property type="molecule type" value="Genomic_DNA"/>
</dbReference>
<name>A0ABR5T283_9BURK</name>
<evidence type="ECO:0000256" key="6">
    <source>
        <dbReference type="HAMAP-Rule" id="MF_00836"/>
    </source>
</evidence>
<evidence type="ECO:0000313" key="9">
    <source>
        <dbReference type="Proteomes" id="UP000070255"/>
    </source>
</evidence>
<evidence type="ECO:0000256" key="2">
    <source>
        <dbReference type="ARBA" id="ARBA00005069"/>
    </source>
</evidence>
<keyword evidence="9" id="KW-1185">Reference proteome</keyword>
<dbReference type="Gene3D" id="3.40.50.300">
    <property type="entry name" value="P-loop containing nucleotide triphosphate hydrolases"/>
    <property type="match status" value="1"/>
</dbReference>
<keyword evidence="5 6" id="KW-0067">ATP-binding</keyword>
<feature type="domain" description="Guanylate kinase/L-type calcium channel beta subunit" evidence="7">
    <location>
        <begin position="9"/>
        <end position="186"/>
    </location>
</feature>
<dbReference type="NCBIfam" id="TIGR02322">
    <property type="entry name" value="phosphon_PhnN"/>
    <property type="match status" value="1"/>
</dbReference>
<dbReference type="HAMAP" id="MF_00836">
    <property type="entry name" value="PhnN"/>
    <property type="match status" value="1"/>
</dbReference>
<comment type="catalytic activity">
    <reaction evidence="1 6">
        <text>alpha-D-ribose 1,5-bisphosphate + ATP = 5-phospho-alpha-D-ribose 1-diphosphate + ADP</text>
        <dbReference type="Rhea" id="RHEA:20109"/>
        <dbReference type="ChEBI" id="CHEBI:30616"/>
        <dbReference type="ChEBI" id="CHEBI:58017"/>
        <dbReference type="ChEBI" id="CHEBI:68688"/>
        <dbReference type="ChEBI" id="CHEBI:456216"/>
        <dbReference type="EC" id="2.7.4.23"/>
    </reaction>
</comment>
<dbReference type="SMART" id="SM00072">
    <property type="entry name" value="GuKc"/>
    <property type="match status" value="1"/>
</dbReference>
<evidence type="ECO:0000259" key="7">
    <source>
        <dbReference type="SMART" id="SM00072"/>
    </source>
</evidence>
<comment type="function">
    <text evidence="6">Catalyzes the phosphorylation of ribose 1,5-bisphosphate to 5-phospho-D-ribosyl alpha-1-diphosphate (PRPP).</text>
</comment>
<keyword evidence="3 6" id="KW-0808">Transferase</keyword>
<keyword evidence="4 6" id="KW-0547">Nucleotide-binding</keyword>
<evidence type="ECO:0000313" key="8">
    <source>
        <dbReference type="EMBL" id="KWZ37343.1"/>
    </source>
</evidence>
<proteinExistence type="inferred from homology"/>
<comment type="caution">
    <text evidence="6">Lacks conserved residue(s) required for the propagation of feature annotation.</text>
</comment>
<evidence type="ECO:0000256" key="3">
    <source>
        <dbReference type="ARBA" id="ARBA00022679"/>
    </source>
</evidence>
<dbReference type="EC" id="2.7.4.23" evidence="6"/>
<protein>
    <recommendedName>
        <fullName evidence="6">Ribose 1,5-bisphosphate phosphokinase PhnN</fullName>
        <ecNumber evidence="6">2.7.4.23</ecNumber>
    </recommendedName>
    <alternativeName>
        <fullName evidence="6">Ribose 1,5-bisphosphokinase</fullName>
    </alternativeName>
</protein>
<accession>A0ABR5T283</accession>
<dbReference type="SUPFAM" id="SSF52540">
    <property type="entry name" value="P-loop containing nucleoside triphosphate hydrolases"/>
    <property type="match status" value="1"/>
</dbReference>
<comment type="pathway">
    <text evidence="2 6">Metabolic intermediate biosynthesis; 5-phospho-alpha-D-ribose 1-diphosphate biosynthesis; 5-phospho-alpha-D-ribose 1-diphosphate from D-ribose 5-phosphate (route II): step 3/3.</text>
</comment>
<comment type="caution">
    <text evidence="8">The sequence shown here is derived from an EMBL/GenBank/DDBJ whole genome shotgun (WGS) entry which is preliminary data.</text>
</comment>